<evidence type="ECO:0000256" key="1">
    <source>
        <dbReference type="ARBA" id="ARBA00023002"/>
    </source>
</evidence>
<dbReference type="SUPFAM" id="SSF51735">
    <property type="entry name" value="NAD(P)-binding Rossmann-fold domains"/>
    <property type="match status" value="1"/>
</dbReference>
<sequence length="888" mass="97002">MVGSKDLPPSTLSFGRVFYNNQFCAKPQWPALGTSLSGKTAIITGGNTGLGFEAALQLLDLELSHLILAVRSLQRGEEAAAKLRRQYPTATISVQLLDMTSYESVQDFVRRIDSELDRIDIALLNAGVIRMDFTKVPGTGHEETIQVNYLSTMLLAILLLPVLKAKRQKNGDPARLTIVSAALTLAATFPNRDADPLLPSFDDPKVFAIHGREAYNTSKLLAHMFLWKLVDYVSADDVIVNLADPAWCKGTNLARDAQGIMKLGVAVFGATTGRTPRVGGSCFIDAIVNKGKESHGCFLMSWKIHPFAAFLYTPEGSAVIDRLWEETLNELDFGGVRLDQVFQLGNKSYLATPVSPFALAAANPETTTAPATHIVGNTPIITGQYLQETIARYLAEDDVFSKVFRLYTDTYSDFVHGIYESNGSYKVLGLTDADWGYPLIPVPSRLYSGAGSGPLAGKRIGVKDIYDMKGLRSTLGSKAWTQMTTEANTTAPSIQRIIDLGGTVVGKQKTSQFASAAHAWEWTDVYYPQNPRGDGYLSCSASSAGGGCSIAAYQWLDFAIGSDTGQSMRQPAAFSGTYGNRPSQGLMVLDGVMPISYGADTGGVFARDPQDWVRFAKLWYDPSLHQDSSLNGLPELEVPDSRAFPKRILYPTDHLPLQNPAAEEVLWSFLAQVNKVMNLTVSKVNITETVEAVTGRDLDEILADLGTIWTYTQLKVVATPLIAYYSPDFPSLDRPFRTSWRNFTLDVKGHTEALDRRRQDSDAWHREVLFNTTESCSESIMIYDIGTGGLPSFREAELNESPGAALPDGPGARGAASSLASYFGSVDFTIPIGQAPYYSNITHREEMMPVTINMVARRGCDFVLFNLIEELTTLGVLGLVTTGSRTFV</sequence>
<dbReference type="InterPro" id="IPR002347">
    <property type="entry name" value="SDR_fam"/>
</dbReference>
<dbReference type="InterPro" id="IPR036928">
    <property type="entry name" value="AS_sf"/>
</dbReference>
<dbReference type="Proteomes" id="UP000070054">
    <property type="component" value="Unassembled WGS sequence"/>
</dbReference>
<dbReference type="PANTHER" id="PTHR43157">
    <property type="entry name" value="PHOSPHATIDYLINOSITOL-GLYCAN BIOSYNTHESIS CLASS F PROTEIN-RELATED"/>
    <property type="match status" value="1"/>
</dbReference>
<protein>
    <submittedName>
        <fullName evidence="4">Uncharacterized protein</fullName>
    </submittedName>
</protein>
<dbReference type="InterPro" id="IPR023631">
    <property type="entry name" value="Amidase_dom"/>
</dbReference>
<dbReference type="AlphaFoldDB" id="A0A135UPZ3"/>
<dbReference type="InterPro" id="IPR058329">
    <property type="entry name" value="Arp1_N"/>
</dbReference>
<keyword evidence="5" id="KW-1185">Reference proteome</keyword>
<name>A0A135UPZ3_9PEZI</name>
<evidence type="ECO:0000259" key="2">
    <source>
        <dbReference type="Pfam" id="PF01425"/>
    </source>
</evidence>
<evidence type="ECO:0000259" key="3">
    <source>
        <dbReference type="Pfam" id="PF26053"/>
    </source>
</evidence>
<comment type="caution">
    <text evidence="4">The sequence shown here is derived from an EMBL/GenBank/DDBJ whole genome shotgun (WGS) entry which is preliminary data.</text>
</comment>
<gene>
    <name evidence="4" type="ORF">CNYM01_04716</name>
</gene>
<keyword evidence="1" id="KW-0560">Oxidoreductase</keyword>
<dbReference type="InterPro" id="IPR036291">
    <property type="entry name" value="NAD(P)-bd_dom_sf"/>
</dbReference>
<dbReference type="SUPFAM" id="SSF75304">
    <property type="entry name" value="Amidase signature (AS) enzymes"/>
    <property type="match status" value="1"/>
</dbReference>
<evidence type="ECO:0000313" key="4">
    <source>
        <dbReference type="EMBL" id="KXH62461.1"/>
    </source>
</evidence>
<accession>A0A135UPZ3</accession>
<proteinExistence type="predicted"/>
<dbReference type="EMBL" id="JEMN01000291">
    <property type="protein sequence ID" value="KXH62461.1"/>
    <property type="molecule type" value="Genomic_DNA"/>
</dbReference>
<evidence type="ECO:0000313" key="5">
    <source>
        <dbReference type="Proteomes" id="UP000070054"/>
    </source>
</evidence>
<dbReference type="Gene3D" id="3.40.50.720">
    <property type="entry name" value="NAD(P)-binding Rossmann-like Domain"/>
    <property type="match status" value="1"/>
</dbReference>
<dbReference type="OrthoDB" id="5423360at2759"/>
<dbReference type="GO" id="GO:0016491">
    <property type="term" value="F:oxidoreductase activity"/>
    <property type="evidence" value="ECO:0007669"/>
    <property type="project" value="UniProtKB-KW"/>
</dbReference>
<dbReference type="Pfam" id="PF01425">
    <property type="entry name" value="Amidase"/>
    <property type="match status" value="1"/>
</dbReference>
<dbReference type="Pfam" id="PF00106">
    <property type="entry name" value="adh_short"/>
    <property type="match status" value="1"/>
</dbReference>
<organism evidence="4 5">
    <name type="scientific">Colletotrichum nymphaeae SA-01</name>
    <dbReference type="NCBI Taxonomy" id="1460502"/>
    <lineage>
        <taxon>Eukaryota</taxon>
        <taxon>Fungi</taxon>
        <taxon>Dikarya</taxon>
        <taxon>Ascomycota</taxon>
        <taxon>Pezizomycotina</taxon>
        <taxon>Sordariomycetes</taxon>
        <taxon>Hypocreomycetidae</taxon>
        <taxon>Glomerellales</taxon>
        <taxon>Glomerellaceae</taxon>
        <taxon>Colletotrichum</taxon>
        <taxon>Colletotrichum acutatum species complex</taxon>
    </lineage>
</organism>
<reference evidence="4 5" key="1">
    <citation type="submission" date="2014-02" db="EMBL/GenBank/DDBJ databases">
        <title>The genome sequence of Colletotrichum nymphaeae SA-01.</title>
        <authorList>
            <person name="Baroncelli R."/>
            <person name="Thon M.R."/>
        </authorList>
    </citation>
    <scope>NUCLEOTIDE SEQUENCE [LARGE SCALE GENOMIC DNA]</scope>
    <source>
        <strain evidence="4 5">SA-01</strain>
    </source>
</reference>
<feature type="domain" description="Scytalone dehydratase-like protein Arp1 N-terminal" evidence="3">
    <location>
        <begin position="359"/>
        <end position="404"/>
    </location>
</feature>
<dbReference type="PANTHER" id="PTHR43157:SF35">
    <property type="entry name" value="DEHYDROGENASE_REDUCTASE FAMILY PROTEIN, PUTATIVE-RELATED"/>
    <property type="match status" value="1"/>
</dbReference>
<feature type="domain" description="Amidase" evidence="2">
    <location>
        <begin position="451"/>
        <end position="685"/>
    </location>
</feature>
<dbReference type="Gene3D" id="3.90.1300.10">
    <property type="entry name" value="Amidase signature (AS) domain"/>
    <property type="match status" value="1"/>
</dbReference>
<dbReference type="Pfam" id="PF26053">
    <property type="entry name" value="DUF8016"/>
    <property type="match status" value="1"/>
</dbReference>